<dbReference type="EMBL" id="CAMKVN010000160">
    <property type="protein sequence ID" value="CAI2164506.1"/>
    <property type="molecule type" value="Genomic_DNA"/>
</dbReference>
<evidence type="ECO:0000256" key="1">
    <source>
        <dbReference type="ARBA" id="ARBA00008874"/>
    </source>
</evidence>
<dbReference type="Proteomes" id="UP001153678">
    <property type="component" value="Unassembled WGS sequence"/>
</dbReference>
<name>A0A9W4SDE8_9GLOM</name>
<comment type="similarity">
    <text evidence="1">Belongs to the protein kinase superfamily. STE Ser/Thr protein kinase family. STE20 subfamily.</text>
</comment>
<protein>
    <submittedName>
        <fullName evidence="5">8272_t:CDS:1</fullName>
    </submittedName>
</protein>
<feature type="domain" description="Protein kinase" evidence="4">
    <location>
        <begin position="1"/>
        <end position="156"/>
    </location>
</feature>
<dbReference type="OrthoDB" id="635774at2759"/>
<accession>A0A9W4SDE8</accession>
<evidence type="ECO:0000256" key="3">
    <source>
        <dbReference type="ARBA" id="ARBA00022840"/>
    </source>
</evidence>
<dbReference type="GO" id="GO:0004672">
    <property type="term" value="F:protein kinase activity"/>
    <property type="evidence" value="ECO:0007669"/>
    <property type="project" value="InterPro"/>
</dbReference>
<keyword evidence="6" id="KW-1185">Reference proteome</keyword>
<dbReference type="AlphaFoldDB" id="A0A9W4SDE8"/>
<dbReference type="Pfam" id="PF00069">
    <property type="entry name" value="Pkinase"/>
    <property type="match status" value="1"/>
</dbReference>
<sequence length="382" mass="43344">MNLNPVHCIIDGLSEIHNSGYIHKDFHLGNILSGDGGYISDLGLCRPANEGNQKELYGVLPYVAPEVLRGKPYTQAADIYSFGICLYEIVQAIEPYPGFKHDLFLSFKICRGLRPTFLNNFKVPPLVKQLIDRCLKEDPSERPTANELTDIFMRWYRSDNNAEYRKQCKEADDHNSLYFKSVMNTPNASTNKLTKNPSEFSGIDFTNYKSESSDLTKNDIECSDSLSIDSETDHKFSGSLNVDITKNIYEFSGIGFANNEPKNSEPLNKNLTKNSIERPNLTNKGTTYLDNYTLIDIKLISFKYIKILENLDMNFQKNDSEYSESLDIDFTIINSENLESSNEEFSGDSSESLDFTRIDFNDQAVIPQQLRAISNCKATFSN</sequence>
<comment type="caution">
    <text evidence="5">The sequence shown here is derived from an EMBL/GenBank/DDBJ whole genome shotgun (WGS) entry which is preliminary data.</text>
</comment>
<dbReference type="GO" id="GO:0005524">
    <property type="term" value="F:ATP binding"/>
    <property type="evidence" value="ECO:0007669"/>
    <property type="project" value="UniProtKB-KW"/>
</dbReference>
<dbReference type="InterPro" id="IPR000719">
    <property type="entry name" value="Prot_kinase_dom"/>
</dbReference>
<dbReference type="InterPro" id="IPR011009">
    <property type="entry name" value="Kinase-like_dom_sf"/>
</dbReference>
<dbReference type="PROSITE" id="PS50011">
    <property type="entry name" value="PROTEIN_KINASE_DOM"/>
    <property type="match status" value="1"/>
</dbReference>
<evidence type="ECO:0000313" key="5">
    <source>
        <dbReference type="EMBL" id="CAI2164506.1"/>
    </source>
</evidence>
<dbReference type="PANTHER" id="PTHR45832:SF22">
    <property type="entry name" value="SERINE_THREONINE-PROTEIN KINASE SAMKA-RELATED"/>
    <property type="match status" value="1"/>
</dbReference>
<evidence type="ECO:0000313" key="6">
    <source>
        <dbReference type="Proteomes" id="UP001153678"/>
    </source>
</evidence>
<organism evidence="5 6">
    <name type="scientific">Funneliformis geosporum</name>
    <dbReference type="NCBI Taxonomy" id="1117311"/>
    <lineage>
        <taxon>Eukaryota</taxon>
        <taxon>Fungi</taxon>
        <taxon>Fungi incertae sedis</taxon>
        <taxon>Mucoromycota</taxon>
        <taxon>Glomeromycotina</taxon>
        <taxon>Glomeromycetes</taxon>
        <taxon>Glomerales</taxon>
        <taxon>Glomeraceae</taxon>
        <taxon>Funneliformis</taxon>
    </lineage>
</organism>
<dbReference type="Gene3D" id="1.10.510.10">
    <property type="entry name" value="Transferase(Phosphotransferase) domain 1"/>
    <property type="match status" value="1"/>
</dbReference>
<dbReference type="SUPFAM" id="SSF56112">
    <property type="entry name" value="Protein kinase-like (PK-like)"/>
    <property type="match status" value="1"/>
</dbReference>
<dbReference type="InterPro" id="IPR051931">
    <property type="entry name" value="PAK3-like"/>
</dbReference>
<keyword evidence="2" id="KW-0547">Nucleotide-binding</keyword>
<proteinExistence type="inferred from homology"/>
<evidence type="ECO:0000259" key="4">
    <source>
        <dbReference type="PROSITE" id="PS50011"/>
    </source>
</evidence>
<reference evidence="5" key="1">
    <citation type="submission" date="2022-08" db="EMBL/GenBank/DDBJ databases">
        <authorList>
            <person name="Kallberg Y."/>
            <person name="Tangrot J."/>
            <person name="Rosling A."/>
        </authorList>
    </citation>
    <scope>NUCLEOTIDE SEQUENCE</scope>
    <source>
        <strain evidence="5">Wild A</strain>
    </source>
</reference>
<dbReference type="PANTHER" id="PTHR45832">
    <property type="entry name" value="SERINE/THREONINE-PROTEIN KINASE SAMKA-RELATED-RELATED"/>
    <property type="match status" value="1"/>
</dbReference>
<keyword evidence="3" id="KW-0067">ATP-binding</keyword>
<gene>
    <name evidence="5" type="ORF">FWILDA_LOCUS1601</name>
</gene>
<evidence type="ECO:0000256" key="2">
    <source>
        <dbReference type="ARBA" id="ARBA00022741"/>
    </source>
</evidence>